<sequence>SLICRLKEFVRELINRESVNETELAIVARFLQAIPDLCPALQKCLTFAEETKGSAWQEAKTLLYAESLSCWSSWEERTMAKLIASIIPQLMKQPTTLADLLAYIPQWDVVVIEEGEEGNQIHRSEVKIPSSPSLPLQQVLAHVSRELSCTYPPNENLMQKLVTHLVTLYTSEPLCQAHALQNLMDVKFMLTQFIPTTNKVRQLFFIIRNINI</sequence>
<accession>A0ABD0YGT4</accession>
<feature type="non-terminal residue" evidence="1">
    <location>
        <position position="1"/>
    </location>
</feature>
<gene>
    <name evidence="1" type="ORF">AAG570_003913</name>
</gene>
<keyword evidence="2" id="KW-1185">Reference proteome</keyword>
<evidence type="ECO:0000313" key="1">
    <source>
        <dbReference type="EMBL" id="KAL1117598.1"/>
    </source>
</evidence>
<comment type="caution">
    <text evidence="1">The sequence shown here is derived from an EMBL/GenBank/DDBJ whole genome shotgun (WGS) entry which is preliminary data.</text>
</comment>
<dbReference type="Proteomes" id="UP001558652">
    <property type="component" value="Unassembled WGS sequence"/>
</dbReference>
<dbReference type="EMBL" id="JBFDAA010000015">
    <property type="protein sequence ID" value="KAL1117598.1"/>
    <property type="molecule type" value="Genomic_DNA"/>
</dbReference>
<protein>
    <submittedName>
        <fullName evidence="1">Uncharacterized protein</fullName>
    </submittedName>
</protein>
<organism evidence="1 2">
    <name type="scientific">Ranatra chinensis</name>
    <dbReference type="NCBI Taxonomy" id="642074"/>
    <lineage>
        <taxon>Eukaryota</taxon>
        <taxon>Metazoa</taxon>
        <taxon>Ecdysozoa</taxon>
        <taxon>Arthropoda</taxon>
        <taxon>Hexapoda</taxon>
        <taxon>Insecta</taxon>
        <taxon>Pterygota</taxon>
        <taxon>Neoptera</taxon>
        <taxon>Paraneoptera</taxon>
        <taxon>Hemiptera</taxon>
        <taxon>Heteroptera</taxon>
        <taxon>Panheteroptera</taxon>
        <taxon>Nepomorpha</taxon>
        <taxon>Nepidae</taxon>
        <taxon>Ranatrinae</taxon>
        <taxon>Ranatra</taxon>
    </lineage>
</organism>
<dbReference type="AlphaFoldDB" id="A0ABD0YGT4"/>
<evidence type="ECO:0000313" key="2">
    <source>
        <dbReference type="Proteomes" id="UP001558652"/>
    </source>
</evidence>
<proteinExistence type="predicted"/>
<name>A0ABD0YGT4_9HEMI</name>
<reference evidence="1 2" key="1">
    <citation type="submission" date="2024-07" db="EMBL/GenBank/DDBJ databases">
        <title>Chromosome-level genome assembly of the water stick insect Ranatra chinensis (Heteroptera: Nepidae).</title>
        <authorList>
            <person name="Liu X."/>
        </authorList>
    </citation>
    <scope>NUCLEOTIDE SEQUENCE [LARGE SCALE GENOMIC DNA]</scope>
    <source>
        <strain evidence="1">Cailab_2021Rc</strain>
        <tissue evidence="1">Muscle</tissue>
    </source>
</reference>